<sequence>MAKSRILSGIQPTNILHIGNYVGALQQWVTLQQTHDAFFCIVDLHAITVKQDPKQLHDNIRQLAAMYIAAGIDPKQSTIFVQSRVSAHAELGWVLNTLAKVSDLERMTQFKDKSAQHHENINVGLFDYPVLMAADILLYQPEIVPVGDDQSQHVELTRTLAQRFNKQFGDVFHVPKLQLRKEGARIMALDDPTKKMSKSAGSNANYIALTDSADVIRKKIRRAVTDSGSQVVFDPKRAGLYNLLTLYRIFSGMTEAAIEKKFAGAKYGDFKADLAEVIITALSPLQERYAALIKDEKHIEAILDDGAKRAQAVAEVTLKKVYDAVGLG</sequence>
<dbReference type="PROSITE" id="PS00178">
    <property type="entry name" value="AA_TRNA_LIGASE_I"/>
    <property type="match status" value="1"/>
</dbReference>
<comment type="catalytic activity">
    <reaction evidence="7 8">
        <text>tRNA(Trp) + L-tryptophan + ATP = L-tryptophyl-tRNA(Trp) + AMP + diphosphate + H(+)</text>
        <dbReference type="Rhea" id="RHEA:24080"/>
        <dbReference type="Rhea" id="RHEA-COMP:9671"/>
        <dbReference type="Rhea" id="RHEA-COMP:9705"/>
        <dbReference type="ChEBI" id="CHEBI:15378"/>
        <dbReference type="ChEBI" id="CHEBI:30616"/>
        <dbReference type="ChEBI" id="CHEBI:33019"/>
        <dbReference type="ChEBI" id="CHEBI:57912"/>
        <dbReference type="ChEBI" id="CHEBI:78442"/>
        <dbReference type="ChEBI" id="CHEBI:78535"/>
        <dbReference type="ChEBI" id="CHEBI:456215"/>
        <dbReference type="EC" id="6.1.1.2"/>
    </reaction>
</comment>
<keyword evidence="3 8" id="KW-0547">Nucleotide-binding</keyword>
<keyword evidence="8" id="KW-0963">Cytoplasm</keyword>
<dbReference type="EMBL" id="MHKD01000015">
    <property type="protein sequence ID" value="OGY84308.1"/>
    <property type="molecule type" value="Genomic_DNA"/>
</dbReference>
<dbReference type="InterPro" id="IPR002305">
    <property type="entry name" value="aa-tRNA-synth_Ic"/>
</dbReference>
<dbReference type="PRINTS" id="PR01039">
    <property type="entry name" value="TRNASYNTHTRP"/>
</dbReference>
<comment type="caution">
    <text evidence="10">The sequence shown here is derived from an EMBL/GenBank/DDBJ whole genome shotgun (WGS) entry which is preliminary data.</text>
</comment>
<dbReference type="InterPro" id="IPR024109">
    <property type="entry name" value="Trp-tRNA-ligase_bac-type"/>
</dbReference>
<gene>
    <name evidence="8" type="primary">trpS</name>
    <name evidence="10" type="ORF">A3F54_03910</name>
</gene>
<evidence type="ECO:0000256" key="4">
    <source>
        <dbReference type="ARBA" id="ARBA00022840"/>
    </source>
</evidence>
<feature type="binding site" evidence="8">
    <location>
        <begin position="19"/>
        <end position="20"/>
    </location>
    <ligand>
        <name>ATP</name>
        <dbReference type="ChEBI" id="CHEBI:30616"/>
    </ligand>
</feature>
<evidence type="ECO:0000313" key="10">
    <source>
        <dbReference type="EMBL" id="OGY84308.1"/>
    </source>
</evidence>
<accession>A0A1G2B546</accession>
<dbReference type="Gene3D" id="3.40.50.620">
    <property type="entry name" value="HUPs"/>
    <property type="match status" value="1"/>
</dbReference>
<dbReference type="InterPro" id="IPR014729">
    <property type="entry name" value="Rossmann-like_a/b/a_fold"/>
</dbReference>
<evidence type="ECO:0000256" key="6">
    <source>
        <dbReference type="ARBA" id="ARBA00023146"/>
    </source>
</evidence>
<proteinExistence type="inferred from homology"/>
<evidence type="ECO:0000256" key="9">
    <source>
        <dbReference type="RuleBase" id="RU363036"/>
    </source>
</evidence>
<evidence type="ECO:0000256" key="5">
    <source>
        <dbReference type="ARBA" id="ARBA00022917"/>
    </source>
</evidence>
<evidence type="ECO:0000256" key="8">
    <source>
        <dbReference type="HAMAP-Rule" id="MF_00140"/>
    </source>
</evidence>
<feature type="binding site" evidence="8">
    <location>
        <position position="186"/>
    </location>
    <ligand>
        <name>ATP</name>
        <dbReference type="ChEBI" id="CHEBI:30616"/>
    </ligand>
</feature>
<feature type="binding site" evidence="8">
    <location>
        <begin position="195"/>
        <end position="199"/>
    </location>
    <ligand>
        <name>ATP</name>
        <dbReference type="ChEBI" id="CHEBI:30616"/>
    </ligand>
</feature>
<keyword evidence="2 8" id="KW-0436">Ligase</keyword>
<feature type="binding site" evidence="8">
    <location>
        <position position="135"/>
    </location>
    <ligand>
        <name>L-tryptophan</name>
        <dbReference type="ChEBI" id="CHEBI:57912"/>
    </ligand>
</feature>
<feature type="short sequence motif" description="'KMSKS' region" evidence="8">
    <location>
        <begin position="195"/>
        <end position="199"/>
    </location>
</feature>
<dbReference type="STRING" id="1798542.A3F54_03910"/>
<comment type="subunit">
    <text evidence="8">Homodimer.</text>
</comment>
<dbReference type="SUPFAM" id="SSF52374">
    <property type="entry name" value="Nucleotidylyl transferase"/>
    <property type="match status" value="1"/>
</dbReference>
<feature type="short sequence motif" description="'HIGH' region" evidence="8">
    <location>
        <begin position="12"/>
        <end position="20"/>
    </location>
</feature>
<comment type="function">
    <text evidence="8">Catalyzes the attachment of tryptophan to tRNA(Trp).</text>
</comment>
<dbReference type="Proteomes" id="UP000176952">
    <property type="component" value="Unassembled WGS sequence"/>
</dbReference>
<feature type="binding site" evidence="8">
    <location>
        <begin position="147"/>
        <end position="149"/>
    </location>
    <ligand>
        <name>ATP</name>
        <dbReference type="ChEBI" id="CHEBI:30616"/>
    </ligand>
</feature>
<dbReference type="GO" id="GO:0004830">
    <property type="term" value="F:tryptophan-tRNA ligase activity"/>
    <property type="evidence" value="ECO:0007669"/>
    <property type="project" value="UniProtKB-UniRule"/>
</dbReference>
<evidence type="ECO:0000256" key="7">
    <source>
        <dbReference type="ARBA" id="ARBA00049929"/>
    </source>
</evidence>
<keyword evidence="4 8" id="KW-0067">ATP-binding</keyword>
<evidence type="ECO:0000313" key="11">
    <source>
        <dbReference type="Proteomes" id="UP000176952"/>
    </source>
</evidence>
<dbReference type="PANTHER" id="PTHR43766">
    <property type="entry name" value="TRYPTOPHAN--TRNA LIGASE, MITOCHONDRIAL"/>
    <property type="match status" value="1"/>
</dbReference>
<dbReference type="Pfam" id="PF00579">
    <property type="entry name" value="tRNA-synt_1b"/>
    <property type="match status" value="1"/>
</dbReference>
<dbReference type="HAMAP" id="MF_00140_B">
    <property type="entry name" value="Trp_tRNA_synth_B"/>
    <property type="match status" value="1"/>
</dbReference>
<evidence type="ECO:0000256" key="1">
    <source>
        <dbReference type="ARBA" id="ARBA00005594"/>
    </source>
</evidence>
<evidence type="ECO:0000256" key="3">
    <source>
        <dbReference type="ARBA" id="ARBA00022741"/>
    </source>
</evidence>
<dbReference type="InterPro" id="IPR050203">
    <property type="entry name" value="Trp-tRNA_synthetase"/>
</dbReference>
<dbReference type="Gene3D" id="1.10.240.10">
    <property type="entry name" value="Tyrosyl-Transfer RNA Synthetase"/>
    <property type="match status" value="1"/>
</dbReference>
<comment type="subcellular location">
    <subcellularLocation>
        <location evidence="8">Cytoplasm</location>
    </subcellularLocation>
</comment>
<protein>
    <recommendedName>
        <fullName evidence="8">Tryptophan--tRNA ligase</fullName>
        <ecNumber evidence="8">6.1.1.2</ecNumber>
    </recommendedName>
    <alternativeName>
        <fullName evidence="8">Tryptophanyl-tRNA synthetase</fullName>
        <shortName evidence="8">TrpRS</shortName>
    </alternativeName>
</protein>
<dbReference type="NCBIfam" id="TIGR00233">
    <property type="entry name" value="trpS"/>
    <property type="match status" value="1"/>
</dbReference>
<evidence type="ECO:0000256" key="2">
    <source>
        <dbReference type="ARBA" id="ARBA00022598"/>
    </source>
</evidence>
<keyword evidence="5 8" id="KW-0648">Protein biosynthesis</keyword>
<organism evidence="10 11">
    <name type="scientific">Candidatus Kerfeldbacteria bacterium RIFCSPHIGHO2_12_FULL_48_17</name>
    <dbReference type="NCBI Taxonomy" id="1798542"/>
    <lineage>
        <taxon>Bacteria</taxon>
        <taxon>Candidatus Kerfeldiibacteriota</taxon>
    </lineage>
</organism>
<keyword evidence="6 8" id="KW-0030">Aminoacyl-tRNA synthetase</keyword>
<feature type="binding site" evidence="8">
    <location>
        <begin position="11"/>
        <end position="13"/>
    </location>
    <ligand>
        <name>ATP</name>
        <dbReference type="ChEBI" id="CHEBI:30616"/>
    </ligand>
</feature>
<dbReference type="PANTHER" id="PTHR43766:SF1">
    <property type="entry name" value="TRYPTOPHAN--TRNA LIGASE, MITOCHONDRIAL"/>
    <property type="match status" value="1"/>
</dbReference>
<dbReference type="EC" id="6.1.1.2" evidence="8"/>
<dbReference type="GO" id="GO:0005524">
    <property type="term" value="F:ATP binding"/>
    <property type="evidence" value="ECO:0007669"/>
    <property type="project" value="UniProtKB-UniRule"/>
</dbReference>
<dbReference type="FunFam" id="1.10.240.10:FF:000002">
    <property type="entry name" value="Tryptophan--tRNA ligase"/>
    <property type="match status" value="1"/>
</dbReference>
<dbReference type="AlphaFoldDB" id="A0A1G2B546"/>
<reference evidence="10 11" key="1">
    <citation type="journal article" date="2016" name="Nat. Commun.">
        <title>Thousands of microbial genomes shed light on interconnected biogeochemical processes in an aquifer system.</title>
        <authorList>
            <person name="Anantharaman K."/>
            <person name="Brown C.T."/>
            <person name="Hug L.A."/>
            <person name="Sharon I."/>
            <person name="Castelle C.J."/>
            <person name="Probst A.J."/>
            <person name="Thomas B.C."/>
            <person name="Singh A."/>
            <person name="Wilkins M.J."/>
            <person name="Karaoz U."/>
            <person name="Brodie E.L."/>
            <person name="Williams K.H."/>
            <person name="Hubbard S.S."/>
            <person name="Banfield J.F."/>
        </authorList>
    </citation>
    <scope>NUCLEOTIDE SEQUENCE [LARGE SCALE GENOMIC DNA]</scope>
</reference>
<dbReference type="GO" id="GO:0005829">
    <property type="term" value="C:cytosol"/>
    <property type="evidence" value="ECO:0007669"/>
    <property type="project" value="TreeGrafter"/>
</dbReference>
<dbReference type="CDD" id="cd00806">
    <property type="entry name" value="TrpRS_core"/>
    <property type="match status" value="1"/>
</dbReference>
<dbReference type="GO" id="GO:0006436">
    <property type="term" value="P:tryptophanyl-tRNA aminoacylation"/>
    <property type="evidence" value="ECO:0007669"/>
    <property type="project" value="UniProtKB-UniRule"/>
</dbReference>
<dbReference type="InterPro" id="IPR002306">
    <property type="entry name" value="Trp-tRNA-ligase"/>
</dbReference>
<dbReference type="InterPro" id="IPR001412">
    <property type="entry name" value="aa-tRNA-synth_I_CS"/>
</dbReference>
<name>A0A1G2B546_9BACT</name>
<comment type="similarity">
    <text evidence="1 8 9">Belongs to the class-I aminoacyl-tRNA synthetase family.</text>
</comment>